<dbReference type="EMBL" id="CP001991">
    <property type="protein sequence ID" value="ADE20018.1"/>
    <property type="molecule type" value="Genomic_DNA"/>
</dbReference>
<dbReference type="OrthoDB" id="9768133at2"/>
<evidence type="ECO:0000256" key="1">
    <source>
        <dbReference type="SAM" id="Coils"/>
    </source>
</evidence>
<dbReference type="PROSITE" id="PS51257">
    <property type="entry name" value="PROKAR_LIPOPROTEIN"/>
    <property type="match status" value="1"/>
</dbReference>
<gene>
    <name evidence="2" type="ordered locus">MCRO_0075</name>
</gene>
<keyword evidence="2" id="KW-0449">Lipoprotein</keyword>
<evidence type="ECO:0000313" key="2">
    <source>
        <dbReference type="EMBL" id="ADE20018.1"/>
    </source>
</evidence>
<dbReference type="RefSeq" id="WP_013054794.1">
    <property type="nucleotide sequence ID" value="NC_014014.1"/>
</dbReference>
<dbReference type="HOGENOM" id="CLU_841501_0_0_14"/>
<proteinExistence type="predicted"/>
<protein>
    <submittedName>
        <fullName evidence="2">Putative lipoprotein</fullName>
    </submittedName>
</protein>
<reference evidence="2 3" key="3">
    <citation type="journal article" date="2011" name="J. Bacteriol.">
        <title>Genome sequences of Mycoplasma alligatoris A21JP2T and Mycoplasma crocodyli MP145T.</title>
        <authorList>
            <person name="Brown D.R."/>
            <person name="Farmerie W.G."/>
            <person name="May M."/>
            <person name="Benders G.A."/>
            <person name="Durkin A.S."/>
            <person name="Hlavinka K."/>
            <person name="Hostetler J."/>
            <person name="Jackson J."/>
            <person name="Johnson J."/>
            <person name="Miller R.H."/>
            <person name="Paralanov V."/>
            <person name="Radune D."/>
            <person name="Szczypinski B."/>
            <person name="Glass J.I."/>
        </authorList>
    </citation>
    <scope>NUCLEOTIDE SEQUENCE [LARGE SCALE GENOMIC DNA]</scope>
    <source>
        <strain evidence="3">ATCC 51981 / MP145</strain>
    </source>
</reference>
<reference key="2">
    <citation type="submission" date="2010-03" db="EMBL/GenBank/DDBJ databases">
        <authorList>
            <person name="Ma Z."/>
            <person name="Wang X."/>
            <person name="Liu H."/>
        </authorList>
    </citation>
    <scope>NUCLEOTIDE SEQUENCE</scope>
    <source>
        <strain>MP145</strain>
    </source>
</reference>
<evidence type="ECO:0000313" key="3">
    <source>
        <dbReference type="Proteomes" id="UP000001845"/>
    </source>
</evidence>
<organism evidence="2 3">
    <name type="scientific">Mycoplasma crocodyli (strain ATCC 51981 / MP145)</name>
    <dbReference type="NCBI Taxonomy" id="512564"/>
    <lineage>
        <taxon>Bacteria</taxon>
        <taxon>Bacillati</taxon>
        <taxon>Mycoplasmatota</taxon>
        <taxon>Mollicutes</taxon>
        <taxon>Mycoplasmataceae</taxon>
        <taxon>Mycoplasma</taxon>
    </lineage>
</organism>
<dbReference type="Proteomes" id="UP000001845">
    <property type="component" value="Chromosome"/>
</dbReference>
<dbReference type="AlphaFoldDB" id="D5E4R4"/>
<keyword evidence="1" id="KW-0175">Coiled coil</keyword>
<feature type="coiled-coil region" evidence="1">
    <location>
        <begin position="123"/>
        <end position="157"/>
    </location>
</feature>
<sequence length="330" mass="38736">MKKIKILNSLFITSICLTPIIATSCGETKEEKLLRSFSDVIENENKFSDLPNLSFSTWLKKEQPYFQELMLNSNFKKLYNETNDLGIKENGKVVRPYETGTMQQLKFAFIEAINDIKQRAIDVEVQRRRYAETQKEYDELTNKIKTYRNHINEIQKDFNSHTQNVVKVLIKVKNPELKKLTASEFVEIHNDYKNQDQPFREYLKTLLPRYKPLTYDFEVRIAYPISKSRKLHKLDYLFTLYPHFHYSRLILSPETIDTDLKIMRKVSDNIQHEFKNFNEKGKLETKNLSNHIVSDKHGIIGFGDGLIMNEFGDLTILAATNVFIAGFTKK</sequence>
<name>D5E4R4_MYCCM</name>
<accession>D5E4R4</accession>
<dbReference type="STRING" id="512564.MCRO_0075"/>
<dbReference type="KEGG" id="mcd:MCRO_0075"/>
<dbReference type="eggNOG" id="ENOG5031Z80">
    <property type="taxonomic scope" value="Bacteria"/>
</dbReference>
<keyword evidence="3" id="KW-1185">Reference proteome</keyword>
<reference evidence="3" key="1">
    <citation type="submission" date="2010-03" db="EMBL/GenBank/DDBJ databases">
        <title>The complete genome of Mycoplasma crocodyli MP145.</title>
        <authorList>
            <person name="Glass J.I."/>
            <person name="Durkin A.S."/>
            <person name="Hostetler J."/>
            <person name="Jackson J."/>
            <person name="Johnson J."/>
            <person name="May M.A."/>
            <person name="Paralanov V."/>
            <person name="Radune D."/>
            <person name="Szczypinski B."/>
            <person name="Brown D.R."/>
        </authorList>
    </citation>
    <scope>NUCLEOTIDE SEQUENCE [LARGE SCALE GENOMIC DNA]</scope>
    <source>
        <strain evidence="3">ATCC 51981 / MP145</strain>
    </source>
</reference>